<keyword evidence="3" id="KW-1185">Reference proteome</keyword>
<dbReference type="SUPFAM" id="SSF54427">
    <property type="entry name" value="NTF2-like"/>
    <property type="match status" value="1"/>
</dbReference>
<keyword evidence="1" id="KW-0732">Signal</keyword>
<evidence type="ECO:0000313" key="3">
    <source>
        <dbReference type="Proteomes" id="UP000219048"/>
    </source>
</evidence>
<dbReference type="OrthoDB" id="9792284at2"/>
<gene>
    <name evidence="2" type="ORF">SAMN06265377_0827</name>
</gene>
<accession>A0A285MI32</accession>
<proteinExistence type="predicted"/>
<evidence type="ECO:0000256" key="1">
    <source>
        <dbReference type="SAM" id="SignalP"/>
    </source>
</evidence>
<dbReference type="RefSeq" id="WP_097044487.1">
    <property type="nucleotide sequence ID" value="NZ_OBEH01000001.1"/>
</dbReference>
<dbReference type="EMBL" id="OBEH01000001">
    <property type="protein sequence ID" value="SNY95161.1"/>
    <property type="molecule type" value="Genomic_DNA"/>
</dbReference>
<dbReference type="Pfam" id="PF12893">
    <property type="entry name" value="Lumazine_bd_2"/>
    <property type="match status" value="1"/>
</dbReference>
<dbReference type="InterPro" id="IPR039437">
    <property type="entry name" value="FrzH/put_lumazine-bd"/>
</dbReference>
<dbReference type="InterPro" id="IPR032710">
    <property type="entry name" value="NTF2-like_dom_sf"/>
</dbReference>
<reference evidence="3" key="1">
    <citation type="submission" date="2017-09" db="EMBL/GenBank/DDBJ databases">
        <authorList>
            <person name="Varghese N."/>
            <person name="Submissions S."/>
        </authorList>
    </citation>
    <scope>NUCLEOTIDE SEQUENCE [LARGE SCALE GENOMIC DNA]</scope>
    <source>
        <strain evidence="3">DSM 25885</strain>
    </source>
</reference>
<name>A0A285MI32_9FLAO</name>
<feature type="chain" id="PRO_5012967564" evidence="1">
    <location>
        <begin position="20"/>
        <end position="141"/>
    </location>
</feature>
<sequence length="141" mass="16009">MRTLVLTLAFLFSMLIVTAQSEENAIRKTIQKYLDGSSYNNLELITSAFYTEADLFLSKKDQELWVLSPEEYANLFKNRKKGKFNGRVGKILNVDYANNIASAKAEIAIPLKNLLFIDIFLLKKLEGEWKIISKAATSINP</sequence>
<dbReference type="Proteomes" id="UP000219048">
    <property type="component" value="Unassembled WGS sequence"/>
</dbReference>
<protein>
    <submittedName>
        <fullName evidence="2">Putative lumazine-binding</fullName>
    </submittedName>
</protein>
<evidence type="ECO:0000313" key="2">
    <source>
        <dbReference type="EMBL" id="SNY95161.1"/>
    </source>
</evidence>
<organism evidence="2 3">
    <name type="scientific">Flagellimonas pacifica</name>
    <dbReference type="NCBI Taxonomy" id="1247520"/>
    <lineage>
        <taxon>Bacteria</taxon>
        <taxon>Pseudomonadati</taxon>
        <taxon>Bacteroidota</taxon>
        <taxon>Flavobacteriia</taxon>
        <taxon>Flavobacteriales</taxon>
        <taxon>Flavobacteriaceae</taxon>
        <taxon>Flagellimonas</taxon>
    </lineage>
</organism>
<dbReference type="Gene3D" id="3.10.450.50">
    <property type="match status" value="1"/>
</dbReference>
<feature type="signal peptide" evidence="1">
    <location>
        <begin position="1"/>
        <end position="19"/>
    </location>
</feature>
<dbReference type="AlphaFoldDB" id="A0A285MI32"/>